<dbReference type="CDD" id="cd06259">
    <property type="entry name" value="YdcF-like"/>
    <property type="match status" value="1"/>
</dbReference>
<keyword evidence="1" id="KW-0812">Transmembrane</keyword>
<comment type="caution">
    <text evidence="3">The sequence shown here is derived from an EMBL/GenBank/DDBJ whole genome shotgun (WGS) entry which is preliminary data.</text>
</comment>
<dbReference type="AlphaFoldDB" id="A0A2T1C4W3"/>
<evidence type="ECO:0000259" key="2">
    <source>
        <dbReference type="Pfam" id="PF02698"/>
    </source>
</evidence>
<dbReference type="Proteomes" id="UP000238762">
    <property type="component" value="Unassembled WGS sequence"/>
</dbReference>
<sequence length="198" mass="22756">MVVKQHYRPQKKRVRKRSGWRTFWFGLWFLICVVFGWLASRQIANYFVTPDAIFVLGGEPEREKFAARFASQYPNIEVWVSGGSPQGYAQRIFAKEGISADRLHLDYRAEDTVTNFTTLVSEFQNRGIRSIYLITSEDHMLRARTIGEIVLGTKGILIEPVTIPTERSPEPVNKTFRDAARAFLWITLGYSPSKLPPK</sequence>
<reference evidence="3 4" key="2">
    <citation type="submission" date="2018-03" db="EMBL/GenBank/DDBJ databases">
        <title>The ancient ancestry and fast evolution of plastids.</title>
        <authorList>
            <person name="Moore K.R."/>
            <person name="Magnabosco C."/>
            <person name="Momper L."/>
            <person name="Gold D.A."/>
            <person name="Bosak T."/>
            <person name="Fournier G.P."/>
        </authorList>
    </citation>
    <scope>NUCLEOTIDE SEQUENCE [LARGE SCALE GENOMIC DNA]</scope>
    <source>
        <strain evidence="3 4">CCAP 1448/3</strain>
    </source>
</reference>
<accession>A0A2T1C4W3</accession>
<name>A0A2T1C4W3_9CYAN</name>
<keyword evidence="4" id="KW-1185">Reference proteome</keyword>
<gene>
    <name evidence="3" type="ORF">C7B64_09735</name>
</gene>
<dbReference type="Pfam" id="PF02698">
    <property type="entry name" value="DUF218"/>
    <property type="match status" value="1"/>
</dbReference>
<keyword evidence="1" id="KW-1133">Transmembrane helix</keyword>
<feature type="transmembrane region" description="Helical" evidence="1">
    <location>
        <begin position="21"/>
        <end position="39"/>
    </location>
</feature>
<evidence type="ECO:0000313" key="4">
    <source>
        <dbReference type="Proteomes" id="UP000238762"/>
    </source>
</evidence>
<proteinExistence type="predicted"/>
<feature type="domain" description="DUF218" evidence="2">
    <location>
        <begin position="51"/>
        <end position="165"/>
    </location>
</feature>
<dbReference type="OrthoDB" id="9782395at2"/>
<evidence type="ECO:0000256" key="1">
    <source>
        <dbReference type="SAM" id="Phobius"/>
    </source>
</evidence>
<protein>
    <recommendedName>
        <fullName evidence="2">DUF218 domain-containing protein</fullName>
    </recommendedName>
</protein>
<dbReference type="EMBL" id="PVWJ01000039">
    <property type="protein sequence ID" value="PSB03153.1"/>
    <property type="molecule type" value="Genomic_DNA"/>
</dbReference>
<keyword evidence="1" id="KW-0472">Membrane</keyword>
<organism evidence="3 4">
    <name type="scientific">Merismopedia glauca CCAP 1448/3</name>
    <dbReference type="NCBI Taxonomy" id="1296344"/>
    <lineage>
        <taxon>Bacteria</taxon>
        <taxon>Bacillati</taxon>
        <taxon>Cyanobacteriota</taxon>
        <taxon>Cyanophyceae</taxon>
        <taxon>Synechococcales</taxon>
        <taxon>Merismopediaceae</taxon>
        <taxon>Merismopedia</taxon>
    </lineage>
</organism>
<reference evidence="3 4" key="1">
    <citation type="submission" date="2018-02" db="EMBL/GenBank/DDBJ databases">
        <authorList>
            <person name="Cohen D.B."/>
            <person name="Kent A.D."/>
        </authorList>
    </citation>
    <scope>NUCLEOTIDE SEQUENCE [LARGE SCALE GENOMIC DNA]</scope>
    <source>
        <strain evidence="3 4">CCAP 1448/3</strain>
    </source>
</reference>
<evidence type="ECO:0000313" key="3">
    <source>
        <dbReference type="EMBL" id="PSB03153.1"/>
    </source>
</evidence>
<dbReference type="RefSeq" id="WP_106288455.1">
    <property type="nucleotide sequence ID" value="NZ_CAWNTC010000015.1"/>
</dbReference>
<dbReference type="InterPro" id="IPR003848">
    <property type="entry name" value="DUF218"/>
</dbReference>